<proteinExistence type="inferred from homology"/>
<comment type="subcellular location">
    <subcellularLocation>
        <location evidence="1">Cytoplasm</location>
    </subcellularLocation>
</comment>
<evidence type="ECO:0000256" key="10">
    <source>
        <dbReference type="SAM" id="MobiDB-lite"/>
    </source>
</evidence>
<dbReference type="Gene3D" id="6.10.250.660">
    <property type="match status" value="1"/>
</dbReference>
<dbReference type="Proteomes" id="UP001589748">
    <property type="component" value="Unassembled WGS sequence"/>
</dbReference>
<evidence type="ECO:0000256" key="9">
    <source>
        <dbReference type="SAM" id="Coils"/>
    </source>
</evidence>
<dbReference type="RefSeq" id="WP_380136547.1">
    <property type="nucleotide sequence ID" value="NZ_JBHLUI010000007.1"/>
</dbReference>
<evidence type="ECO:0000256" key="1">
    <source>
        <dbReference type="ARBA" id="ARBA00004496"/>
    </source>
</evidence>
<keyword evidence="5" id="KW-0132">Cell division</keyword>
<sequence>MTLTPEDVVNKRFNPTRVREGYAQDEVDDFLDEVVAELRRLNAENAELRDRLEQGGPSAAPAAAAPAPVELEKPATAAPAPAASETAPAEQAAGIIALAQQLHDQYVHDGESQRDALVASARTEAERLVGEAETARDRTLGELDSRRMSLEESIENLRGREADYREQLERVMTEALAQLRRSPHVVKDDAVAR</sequence>
<keyword evidence="4" id="KW-0963">Cytoplasm</keyword>
<evidence type="ECO:0000313" key="11">
    <source>
        <dbReference type="EMBL" id="MFB9378899.1"/>
    </source>
</evidence>
<evidence type="ECO:0000256" key="2">
    <source>
        <dbReference type="ARBA" id="ARBA00009008"/>
    </source>
</evidence>
<evidence type="ECO:0000256" key="3">
    <source>
        <dbReference type="ARBA" id="ARBA00018787"/>
    </source>
</evidence>
<protein>
    <recommendedName>
        <fullName evidence="3">Cell wall synthesis protein Wag31</fullName>
    </recommendedName>
    <alternativeName>
        <fullName evidence="8">Antigen 84</fullName>
    </alternativeName>
</protein>
<dbReference type="PANTHER" id="PTHR35794:SF2">
    <property type="entry name" value="CELL DIVISION PROTEIN DIVIVA"/>
    <property type="match status" value="1"/>
</dbReference>
<dbReference type="NCBIfam" id="TIGR03544">
    <property type="entry name" value="DivI1A_domain"/>
    <property type="match status" value="1"/>
</dbReference>
<feature type="region of interest" description="Disordered" evidence="10">
    <location>
        <begin position="47"/>
        <end position="90"/>
    </location>
</feature>
<gene>
    <name evidence="11" type="ORF">ACFFVI_18220</name>
</gene>
<evidence type="ECO:0000256" key="7">
    <source>
        <dbReference type="ARBA" id="ARBA00023306"/>
    </source>
</evidence>
<keyword evidence="6 9" id="KW-0175">Coiled coil</keyword>
<evidence type="ECO:0000256" key="5">
    <source>
        <dbReference type="ARBA" id="ARBA00022618"/>
    </source>
</evidence>
<evidence type="ECO:0000256" key="4">
    <source>
        <dbReference type="ARBA" id="ARBA00022490"/>
    </source>
</evidence>
<dbReference type="InterPro" id="IPR007793">
    <property type="entry name" value="DivIVA_fam"/>
</dbReference>
<keyword evidence="12" id="KW-1185">Reference proteome</keyword>
<feature type="compositionally biased region" description="Low complexity" evidence="10">
    <location>
        <begin position="59"/>
        <end position="90"/>
    </location>
</feature>
<feature type="coiled-coil region" evidence="9">
    <location>
        <begin position="118"/>
        <end position="174"/>
    </location>
</feature>
<evidence type="ECO:0000313" key="12">
    <source>
        <dbReference type="Proteomes" id="UP001589748"/>
    </source>
</evidence>
<reference evidence="11 12" key="1">
    <citation type="submission" date="2024-09" db="EMBL/GenBank/DDBJ databases">
        <authorList>
            <person name="Sun Q."/>
            <person name="Mori K."/>
        </authorList>
    </citation>
    <scope>NUCLEOTIDE SEQUENCE [LARGE SCALE GENOMIC DNA]</scope>
    <source>
        <strain evidence="11 12">TISTR 1856</strain>
    </source>
</reference>
<evidence type="ECO:0000256" key="8">
    <source>
        <dbReference type="ARBA" id="ARBA00031737"/>
    </source>
</evidence>
<organism evidence="11 12">
    <name type="scientific">Kineococcus gynurae</name>
    <dbReference type="NCBI Taxonomy" id="452979"/>
    <lineage>
        <taxon>Bacteria</taxon>
        <taxon>Bacillati</taxon>
        <taxon>Actinomycetota</taxon>
        <taxon>Actinomycetes</taxon>
        <taxon>Kineosporiales</taxon>
        <taxon>Kineosporiaceae</taxon>
        <taxon>Kineococcus</taxon>
    </lineage>
</organism>
<dbReference type="Pfam" id="PF05103">
    <property type="entry name" value="DivIVA"/>
    <property type="match status" value="1"/>
</dbReference>
<dbReference type="EMBL" id="JBHMDM010000013">
    <property type="protein sequence ID" value="MFB9378899.1"/>
    <property type="molecule type" value="Genomic_DNA"/>
</dbReference>
<comment type="caution">
    <text evidence="11">The sequence shown here is derived from an EMBL/GenBank/DDBJ whole genome shotgun (WGS) entry which is preliminary data.</text>
</comment>
<name>A0ABV5LXV4_9ACTN</name>
<dbReference type="PANTHER" id="PTHR35794">
    <property type="entry name" value="CELL DIVISION PROTEIN DIVIVA"/>
    <property type="match status" value="1"/>
</dbReference>
<comment type="similarity">
    <text evidence="2">Belongs to the DivIVA family.</text>
</comment>
<evidence type="ECO:0000256" key="6">
    <source>
        <dbReference type="ARBA" id="ARBA00023054"/>
    </source>
</evidence>
<keyword evidence="7" id="KW-0131">Cell cycle</keyword>
<accession>A0ABV5LXV4</accession>
<dbReference type="InterPro" id="IPR019933">
    <property type="entry name" value="DivIVA_domain"/>
</dbReference>